<evidence type="ECO:0000259" key="3">
    <source>
        <dbReference type="Pfam" id="PF00582"/>
    </source>
</evidence>
<dbReference type="Proteomes" id="UP001216253">
    <property type="component" value="Unassembled WGS sequence"/>
</dbReference>
<accession>A0ABT5WRZ7</accession>
<comment type="subcellular location">
    <subcellularLocation>
        <location evidence="2">Cytoplasm</location>
    </subcellularLocation>
</comment>
<dbReference type="InterPro" id="IPR006015">
    <property type="entry name" value="Universal_stress_UspA"/>
</dbReference>
<dbReference type="Gene3D" id="3.40.50.620">
    <property type="entry name" value="HUPs"/>
    <property type="match status" value="1"/>
</dbReference>
<dbReference type="EMBL" id="JARESE010000047">
    <property type="protein sequence ID" value="MDE8652819.1"/>
    <property type="molecule type" value="Genomic_DNA"/>
</dbReference>
<dbReference type="InterPro" id="IPR014729">
    <property type="entry name" value="Rossmann-like_a/b/a_fold"/>
</dbReference>
<reference evidence="4 5" key="1">
    <citation type="submission" date="2023-03" db="EMBL/GenBank/DDBJ databases">
        <title>NovoSphingobium album sp. nov. isolated from polycyclic aromatic hydrocarbons- and heavy-metal polluted soil.</title>
        <authorList>
            <person name="Liu Z."/>
            <person name="Wang K."/>
        </authorList>
    </citation>
    <scope>NUCLEOTIDE SEQUENCE [LARGE SCALE GENOMIC DNA]</scope>
    <source>
        <strain evidence="4 5">H3SJ31-1</strain>
    </source>
</reference>
<evidence type="ECO:0000256" key="1">
    <source>
        <dbReference type="ARBA" id="ARBA00008791"/>
    </source>
</evidence>
<sequence length="147" mass="15481">MYKHILIATDGSDVGEKGVEHGLALAKSLGARATLVTVTEPFPITGGEFAYVPSQETVESFETGQRERANARLAAVKAAADQAGVQIETLHVADAQPAEAILAAAKSHDCDLIVMGSHGRRGIGRLMLGSKTYEVVSHGHIPVLVVR</sequence>
<dbReference type="RefSeq" id="WP_275228908.1">
    <property type="nucleotide sequence ID" value="NZ_JARESE010000047.1"/>
</dbReference>
<evidence type="ECO:0000313" key="5">
    <source>
        <dbReference type="Proteomes" id="UP001216253"/>
    </source>
</evidence>
<evidence type="ECO:0000256" key="2">
    <source>
        <dbReference type="PIRNR" id="PIRNR006276"/>
    </source>
</evidence>
<keyword evidence="2" id="KW-0963">Cytoplasm</keyword>
<proteinExistence type="inferred from homology"/>
<dbReference type="PRINTS" id="PR01438">
    <property type="entry name" value="UNVRSLSTRESS"/>
</dbReference>
<dbReference type="CDD" id="cd00293">
    <property type="entry name" value="USP-like"/>
    <property type="match status" value="1"/>
</dbReference>
<keyword evidence="5" id="KW-1185">Reference proteome</keyword>
<protein>
    <recommendedName>
        <fullName evidence="2">Universal stress protein</fullName>
    </recommendedName>
</protein>
<evidence type="ECO:0000313" key="4">
    <source>
        <dbReference type="EMBL" id="MDE8652819.1"/>
    </source>
</evidence>
<dbReference type="SUPFAM" id="SSF52402">
    <property type="entry name" value="Adenine nucleotide alpha hydrolases-like"/>
    <property type="match status" value="1"/>
</dbReference>
<feature type="domain" description="UspA" evidence="3">
    <location>
        <begin position="1"/>
        <end position="147"/>
    </location>
</feature>
<dbReference type="PANTHER" id="PTHR46268">
    <property type="entry name" value="STRESS RESPONSE PROTEIN NHAX"/>
    <property type="match status" value="1"/>
</dbReference>
<name>A0ABT5WRZ7_9SPHN</name>
<dbReference type="PANTHER" id="PTHR46268:SF15">
    <property type="entry name" value="UNIVERSAL STRESS PROTEIN HP_0031"/>
    <property type="match status" value="1"/>
</dbReference>
<gene>
    <name evidence="4" type="ORF">PYV00_14020</name>
</gene>
<organism evidence="4 5">
    <name type="scientific">Novosphingobium album</name>
    <name type="common">ex Liu et al. 2023</name>
    <dbReference type="NCBI Taxonomy" id="3031130"/>
    <lineage>
        <taxon>Bacteria</taxon>
        <taxon>Pseudomonadati</taxon>
        <taxon>Pseudomonadota</taxon>
        <taxon>Alphaproteobacteria</taxon>
        <taxon>Sphingomonadales</taxon>
        <taxon>Sphingomonadaceae</taxon>
        <taxon>Novosphingobium</taxon>
    </lineage>
</organism>
<comment type="similarity">
    <text evidence="1 2">Belongs to the universal stress protein A family.</text>
</comment>
<comment type="caution">
    <text evidence="4">The sequence shown here is derived from an EMBL/GenBank/DDBJ whole genome shotgun (WGS) entry which is preliminary data.</text>
</comment>
<dbReference type="PIRSF" id="PIRSF006276">
    <property type="entry name" value="UspA"/>
    <property type="match status" value="1"/>
</dbReference>
<dbReference type="Pfam" id="PF00582">
    <property type="entry name" value="Usp"/>
    <property type="match status" value="1"/>
</dbReference>
<dbReference type="InterPro" id="IPR006016">
    <property type="entry name" value="UspA"/>
</dbReference>